<feature type="domain" description="Lipase" evidence="5">
    <location>
        <begin position="3"/>
        <end position="142"/>
    </location>
</feature>
<dbReference type="Gene3D" id="3.40.50.1820">
    <property type="entry name" value="alpha/beta hydrolase"/>
    <property type="match status" value="1"/>
</dbReference>
<dbReference type="Pfam" id="PF00151">
    <property type="entry name" value="Lipase"/>
    <property type="match status" value="1"/>
</dbReference>
<dbReference type="GO" id="GO:0005615">
    <property type="term" value="C:extracellular space"/>
    <property type="evidence" value="ECO:0007669"/>
    <property type="project" value="TreeGrafter"/>
</dbReference>
<dbReference type="SUPFAM" id="SSF53474">
    <property type="entry name" value="alpha/beta-Hydrolases"/>
    <property type="match status" value="1"/>
</dbReference>
<dbReference type="PRINTS" id="PR00821">
    <property type="entry name" value="TAGLIPASE"/>
</dbReference>
<keyword evidence="3" id="KW-0964">Secreted</keyword>
<evidence type="ECO:0000256" key="1">
    <source>
        <dbReference type="ARBA" id="ARBA00004613"/>
    </source>
</evidence>
<sequence length="177" mass="19310">MGTKCVGQTVAKFIEHLNTDVGVPWDNMTIVSHSLGSQVAGATGNELGLRLKTLIALDPSYGLAGVNNLKNTSAEHVIVLHTSMALAQYFPTGTADFYVNTGVVQPGCIAMWAPQREQCAHYRSVELFNEALENPKAFLAKETKGEQEDVYFSHDTKVRGVFAFKTRGEKPFSIESS</sequence>
<dbReference type="InterPro" id="IPR000734">
    <property type="entry name" value="TAG_lipase"/>
</dbReference>
<evidence type="ECO:0000313" key="7">
    <source>
        <dbReference type="EMBL" id="JAG48532.1"/>
    </source>
</evidence>
<dbReference type="EMBL" id="GBHO01023971">
    <property type="protein sequence ID" value="JAG19633.1"/>
    <property type="molecule type" value="Transcribed_RNA"/>
</dbReference>
<dbReference type="AlphaFoldDB" id="A0A0A9XLH9"/>
<evidence type="ECO:0000259" key="5">
    <source>
        <dbReference type="Pfam" id="PF00151"/>
    </source>
</evidence>
<accession>A0A0A9XLH9</accession>
<proteinExistence type="inferred from homology"/>
<dbReference type="EMBL" id="GBRD01017295">
    <property type="protein sequence ID" value="JAG48532.1"/>
    <property type="molecule type" value="Transcribed_RNA"/>
</dbReference>
<dbReference type="PANTHER" id="PTHR11610:SF173">
    <property type="entry name" value="LIPASE DOMAIN-CONTAINING PROTEIN-RELATED"/>
    <property type="match status" value="1"/>
</dbReference>
<protein>
    <recommendedName>
        <fullName evidence="5">Lipase domain-containing protein</fullName>
    </recommendedName>
</protein>
<evidence type="ECO:0000256" key="3">
    <source>
        <dbReference type="ARBA" id="ARBA00022525"/>
    </source>
</evidence>
<reference evidence="6" key="1">
    <citation type="journal article" date="2014" name="PLoS ONE">
        <title>Transcriptome-Based Identification of ABC Transporters in the Western Tarnished Plant Bug Lygus hesperus.</title>
        <authorList>
            <person name="Hull J.J."/>
            <person name="Chaney K."/>
            <person name="Geib S.M."/>
            <person name="Fabrick J.A."/>
            <person name="Brent C.S."/>
            <person name="Walsh D."/>
            <person name="Lavine L.C."/>
        </authorList>
    </citation>
    <scope>NUCLEOTIDE SEQUENCE</scope>
</reference>
<comment type="similarity">
    <text evidence="2 4">Belongs to the AB hydrolase superfamily. Lipase family.</text>
</comment>
<dbReference type="GO" id="GO:0016298">
    <property type="term" value="F:lipase activity"/>
    <property type="evidence" value="ECO:0007669"/>
    <property type="project" value="InterPro"/>
</dbReference>
<reference evidence="6" key="2">
    <citation type="submission" date="2014-07" db="EMBL/GenBank/DDBJ databases">
        <authorList>
            <person name="Hull J."/>
        </authorList>
    </citation>
    <scope>NUCLEOTIDE SEQUENCE</scope>
</reference>
<evidence type="ECO:0000256" key="2">
    <source>
        <dbReference type="ARBA" id="ARBA00010701"/>
    </source>
</evidence>
<evidence type="ECO:0000256" key="4">
    <source>
        <dbReference type="RuleBase" id="RU004262"/>
    </source>
</evidence>
<comment type="subcellular location">
    <subcellularLocation>
        <location evidence="1">Secreted</location>
    </subcellularLocation>
</comment>
<reference evidence="7" key="3">
    <citation type="submission" date="2014-09" db="EMBL/GenBank/DDBJ databases">
        <authorList>
            <person name="Magalhaes I.L.F."/>
            <person name="Oliveira U."/>
            <person name="Santos F.R."/>
            <person name="Vidigal T.H.D.A."/>
            <person name="Brescovit A.D."/>
            <person name="Santos A.J."/>
        </authorList>
    </citation>
    <scope>NUCLEOTIDE SEQUENCE</scope>
</reference>
<evidence type="ECO:0000313" key="6">
    <source>
        <dbReference type="EMBL" id="JAG19633.1"/>
    </source>
</evidence>
<dbReference type="InterPro" id="IPR013818">
    <property type="entry name" value="Lipase"/>
</dbReference>
<dbReference type="GO" id="GO:0016042">
    <property type="term" value="P:lipid catabolic process"/>
    <property type="evidence" value="ECO:0007669"/>
    <property type="project" value="TreeGrafter"/>
</dbReference>
<dbReference type="InterPro" id="IPR029058">
    <property type="entry name" value="AB_hydrolase_fold"/>
</dbReference>
<dbReference type="GO" id="GO:0017171">
    <property type="term" value="F:serine hydrolase activity"/>
    <property type="evidence" value="ECO:0007669"/>
    <property type="project" value="TreeGrafter"/>
</dbReference>
<gene>
    <name evidence="6" type="ORF">CM83_6392</name>
</gene>
<dbReference type="PANTHER" id="PTHR11610">
    <property type="entry name" value="LIPASE"/>
    <property type="match status" value="1"/>
</dbReference>
<organism evidence="6">
    <name type="scientific">Lygus hesperus</name>
    <name type="common">Western plant bug</name>
    <dbReference type="NCBI Taxonomy" id="30085"/>
    <lineage>
        <taxon>Eukaryota</taxon>
        <taxon>Metazoa</taxon>
        <taxon>Ecdysozoa</taxon>
        <taxon>Arthropoda</taxon>
        <taxon>Hexapoda</taxon>
        <taxon>Insecta</taxon>
        <taxon>Pterygota</taxon>
        <taxon>Neoptera</taxon>
        <taxon>Paraneoptera</taxon>
        <taxon>Hemiptera</taxon>
        <taxon>Heteroptera</taxon>
        <taxon>Panheteroptera</taxon>
        <taxon>Cimicomorpha</taxon>
        <taxon>Miridae</taxon>
        <taxon>Mirini</taxon>
        <taxon>Lygus</taxon>
    </lineage>
</organism>
<name>A0A0A9XLH9_LYGHE</name>